<dbReference type="PANTHER" id="PTHR42789:SF1">
    <property type="entry name" value="D-ISOMER SPECIFIC 2-HYDROXYACID DEHYDROGENASE FAMILY PROTEIN (AFU_ORTHOLOGUE AFUA_6G10090)"/>
    <property type="match status" value="1"/>
</dbReference>
<evidence type="ECO:0000256" key="1">
    <source>
        <dbReference type="ARBA" id="ARBA00005854"/>
    </source>
</evidence>
<evidence type="ECO:0000256" key="5">
    <source>
        <dbReference type="RuleBase" id="RU003719"/>
    </source>
</evidence>
<evidence type="ECO:0000256" key="2">
    <source>
        <dbReference type="ARBA" id="ARBA00022605"/>
    </source>
</evidence>
<dbReference type="GO" id="GO:0051287">
    <property type="term" value="F:NAD binding"/>
    <property type="evidence" value="ECO:0007669"/>
    <property type="project" value="InterPro"/>
</dbReference>
<proteinExistence type="inferred from homology"/>
<dbReference type="PANTHER" id="PTHR42789">
    <property type="entry name" value="D-ISOMER SPECIFIC 2-HYDROXYACID DEHYDROGENASE FAMILY PROTEIN (AFU_ORTHOLOGUE AFUA_6G10090)"/>
    <property type="match status" value="1"/>
</dbReference>
<dbReference type="Gene3D" id="3.40.50.720">
    <property type="entry name" value="NAD(P)-binding Rossmann-like Domain"/>
    <property type="match status" value="2"/>
</dbReference>
<gene>
    <name evidence="8" type="ORF">NCTC11088_01549</name>
</gene>
<feature type="domain" description="D-isomer specific 2-hydroxyacid dehydrogenase catalytic" evidence="6">
    <location>
        <begin position="3"/>
        <end position="318"/>
    </location>
</feature>
<keyword evidence="4" id="KW-0520">NAD</keyword>
<dbReference type="InterPro" id="IPR050857">
    <property type="entry name" value="D-2-hydroxyacid_DH"/>
</dbReference>
<evidence type="ECO:0000259" key="7">
    <source>
        <dbReference type="Pfam" id="PF02826"/>
    </source>
</evidence>
<dbReference type="Pfam" id="PF00389">
    <property type="entry name" value="2-Hacid_dh"/>
    <property type="match status" value="1"/>
</dbReference>
<dbReference type="EC" id="1.1.1.-" evidence="8"/>
<dbReference type="GO" id="GO:0008652">
    <property type="term" value="P:amino acid biosynthetic process"/>
    <property type="evidence" value="ECO:0007669"/>
    <property type="project" value="UniProtKB-KW"/>
</dbReference>
<dbReference type="InterPro" id="IPR036291">
    <property type="entry name" value="NAD(P)-bd_dom_sf"/>
</dbReference>
<dbReference type="FunFam" id="3.40.50.720:FF:000203">
    <property type="entry name" value="D-3-phosphoglycerate dehydrogenase (SerA)"/>
    <property type="match status" value="1"/>
</dbReference>
<evidence type="ECO:0000256" key="3">
    <source>
        <dbReference type="ARBA" id="ARBA00023002"/>
    </source>
</evidence>
<evidence type="ECO:0000313" key="8">
    <source>
        <dbReference type="EMBL" id="SUB75747.1"/>
    </source>
</evidence>
<protein>
    <submittedName>
        <fullName evidence="8">2-hydroxyacid dehydrogenase SAV2305</fullName>
        <ecNumber evidence="8">1.1.1.-</ecNumber>
    </submittedName>
</protein>
<dbReference type="SUPFAM" id="SSF52283">
    <property type="entry name" value="Formate/glycerate dehydrogenase catalytic domain-like"/>
    <property type="match status" value="1"/>
</dbReference>
<dbReference type="PROSITE" id="PS00065">
    <property type="entry name" value="D_2_HYDROXYACID_DH_1"/>
    <property type="match status" value="1"/>
</dbReference>
<keyword evidence="3 5" id="KW-0560">Oxidoreductase</keyword>
<dbReference type="InterPro" id="IPR029752">
    <property type="entry name" value="D-isomer_DH_CS1"/>
</dbReference>
<dbReference type="InterPro" id="IPR006139">
    <property type="entry name" value="D-isomer_2_OHA_DH_cat_dom"/>
</dbReference>
<dbReference type="RefSeq" id="WP_004821012.1">
    <property type="nucleotide sequence ID" value="NZ_UGTH01000001.1"/>
</dbReference>
<dbReference type="GO" id="GO:0016616">
    <property type="term" value="F:oxidoreductase activity, acting on the CH-OH group of donors, NAD or NADP as acceptor"/>
    <property type="evidence" value="ECO:0007669"/>
    <property type="project" value="InterPro"/>
</dbReference>
<name>A0A379DCX3_9FIRM</name>
<evidence type="ECO:0000259" key="6">
    <source>
        <dbReference type="Pfam" id="PF00389"/>
    </source>
</evidence>
<evidence type="ECO:0000256" key="4">
    <source>
        <dbReference type="ARBA" id="ARBA00023027"/>
    </source>
</evidence>
<dbReference type="AlphaFoldDB" id="A0A379DCX3"/>
<feature type="domain" description="D-isomer specific 2-hydroxyacid dehydrogenase NAD-binding" evidence="7">
    <location>
        <begin position="110"/>
        <end position="286"/>
    </location>
</feature>
<dbReference type="Pfam" id="PF02826">
    <property type="entry name" value="2-Hacid_dh_C"/>
    <property type="match status" value="1"/>
</dbReference>
<accession>A0A379DCX3</accession>
<dbReference type="SUPFAM" id="SSF51735">
    <property type="entry name" value="NAD(P)-binding Rossmann-fold domains"/>
    <property type="match status" value="1"/>
</dbReference>
<evidence type="ECO:0000313" key="9">
    <source>
        <dbReference type="Proteomes" id="UP000254777"/>
    </source>
</evidence>
<dbReference type="Proteomes" id="UP000254777">
    <property type="component" value="Unassembled WGS sequence"/>
</dbReference>
<organism evidence="8 9">
    <name type="scientific">Peptoniphilus indolicus</name>
    <dbReference type="NCBI Taxonomy" id="33030"/>
    <lineage>
        <taxon>Bacteria</taxon>
        <taxon>Bacillati</taxon>
        <taxon>Bacillota</taxon>
        <taxon>Tissierellia</taxon>
        <taxon>Tissierellales</taxon>
        <taxon>Peptoniphilaceae</taxon>
        <taxon>Peptoniphilus</taxon>
    </lineage>
</organism>
<dbReference type="InterPro" id="IPR006140">
    <property type="entry name" value="D-isomer_DH_NAD-bd"/>
</dbReference>
<sequence length="318" mass="35624">MKVFITSRVPKEILQRIENLCEVDYEDSNIPLKNDEIVERLKGVEVLICPLSDKITREVLESENAKNLKLVANYGAGYDNVDIKAARENGIDVTNAPAPSSAVSTAELSFALMLATARKIVQGEKNLREGKFFGWRPTYFLGEELKGKTLGIIGMGNIGKNLVKRALAFDMNVIYYSRNRKEDIEALGIEYLSKDEVIKNSDFLSLHTAFSPELKHMIGEREFKMMKPTAHLINAARGPLVDEKALAEALKNKEIRSAALDVYEFEPNVTEELLELDNVVLAPHLGNATEEARLEMGNAVADNLEDYIAKRNLRNRVN</sequence>
<reference evidence="8 9" key="1">
    <citation type="submission" date="2018-06" db="EMBL/GenBank/DDBJ databases">
        <authorList>
            <consortium name="Pathogen Informatics"/>
            <person name="Doyle S."/>
        </authorList>
    </citation>
    <scope>NUCLEOTIDE SEQUENCE [LARGE SCALE GENOMIC DNA]</scope>
    <source>
        <strain evidence="8 9">NCTC11088</strain>
    </source>
</reference>
<dbReference type="EMBL" id="UGTH01000001">
    <property type="protein sequence ID" value="SUB75747.1"/>
    <property type="molecule type" value="Genomic_DNA"/>
</dbReference>
<keyword evidence="2" id="KW-0028">Amino-acid biosynthesis</keyword>
<comment type="similarity">
    <text evidence="1 5">Belongs to the D-isomer specific 2-hydroxyacid dehydrogenase family.</text>
</comment>